<feature type="domain" description="Ion transport" evidence="19">
    <location>
        <begin position="126"/>
        <end position="335"/>
    </location>
</feature>
<keyword evidence="14" id="KW-0739">Sodium transport</keyword>
<feature type="transmembrane region" description="Helical" evidence="18">
    <location>
        <begin position="142"/>
        <end position="163"/>
    </location>
</feature>
<dbReference type="PANTHER" id="PTHR10037:SF208">
    <property type="entry name" value="SODIUM CHANNEL PROTEIN TYPE 10 SUBUNIT ALPHA"/>
    <property type="match status" value="1"/>
</dbReference>
<evidence type="ECO:0000256" key="14">
    <source>
        <dbReference type="ARBA" id="ARBA00023201"/>
    </source>
</evidence>
<dbReference type="GO" id="GO:0086006">
    <property type="term" value="F:voltage-gated sodium channel activity involved in cardiac muscle cell action potential"/>
    <property type="evidence" value="ECO:0007669"/>
    <property type="project" value="TreeGrafter"/>
</dbReference>
<evidence type="ECO:0000256" key="4">
    <source>
        <dbReference type="ARBA" id="ARBA00022475"/>
    </source>
</evidence>
<dbReference type="GO" id="GO:0002027">
    <property type="term" value="P:regulation of heart rate"/>
    <property type="evidence" value="ECO:0007669"/>
    <property type="project" value="TreeGrafter"/>
</dbReference>
<protein>
    <recommendedName>
        <fullName evidence="19">Ion transport domain-containing protein</fullName>
    </recommendedName>
</protein>
<dbReference type="PANTHER" id="PTHR10037">
    <property type="entry name" value="VOLTAGE-GATED CATION CHANNEL CALCIUM AND SODIUM"/>
    <property type="match status" value="1"/>
</dbReference>
<feature type="transmembrane region" description="Helical" evidence="18">
    <location>
        <begin position="302"/>
        <end position="329"/>
    </location>
</feature>
<evidence type="ECO:0000256" key="12">
    <source>
        <dbReference type="ARBA" id="ARBA00023157"/>
    </source>
</evidence>
<proteinExistence type="predicted"/>
<dbReference type="GO" id="GO:0001518">
    <property type="term" value="C:voltage-gated sodium channel complex"/>
    <property type="evidence" value="ECO:0007669"/>
    <property type="project" value="TreeGrafter"/>
</dbReference>
<dbReference type="FunFam" id="1.20.120.350:FF:000002">
    <property type="entry name" value="Sodium channel protein"/>
    <property type="match status" value="1"/>
</dbReference>
<sequence length="645" mass="73082">MPLSTSSSSCMKNEKMEFPFGSLETTNFRRFTPESLVEIEKRIAAKRAAKKAKDKHREQKDQEEKCRPQLDLKACNQLPKFYGELPAELVGEPLEDLDPFYSTHRDPLLAEILINFWSYRYIGEATDLRGISGLRTFRVLRALKTVSVIPGLKVIVGALIHSVRKLADVTILTVFCLSVFALVGLQLFKGNLKNKCVKNCAALNETGNYSSYGKQEWNFCHRDKDFYYNKPGTSDPLLCGNGSDAGHCPQGYLCLKTSDNPDFNYTSFDSFAWAFLSLFRLMTQDSWERLYQQTLRASGKMYMVFFVLVIFLGSFYLVNLILAVVTMAYEEQNQATIDEIEAKEKKFQEALEMLRKEQEVLAALGIDTASLHSHNGSPLASKNASERMHRMKPRVSEGSTDDNKSPQSDPYNQRRMMMESFLETVRAIGAPCCWVGVLASKAPSLGVHCLNPPTLAQDMEKTDTLHCPLQAFDAGQKKTLLSAEYLNEPFRAQRAMSVVSIMTSVLEEFEESERRCPPCLTSLAQKYLIWECCPTWVKLKRLLFGIVTDPFAELTITLCIVVNTVFMAMEHHGMSAAFEAMLQIGNIVFTVFFTAEMVFKIIAFDPYYYFQKRWNIFDCIIVTVSLIELGAAKKGSLSVLRTFRL</sequence>
<dbReference type="Gene3D" id="1.20.120.350">
    <property type="entry name" value="Voltage-gated potassium channels. Chain C"/>
    <property type="match status" value="1"/>
</dbReference>
<name>D2I492_AILME</name>
<evidence type="ECO:0000256" key="8">
    <source>
        <dbReference type="ARBA" id="ARBA00022989"/>
    </source>
</evidence>
<dbReference type="GO" id="GO:0019228">
    <property type="term" value="P:neuronal action potential"/>
    <property type="evidence" value="ECO:0007669"/>
    <property type="project" value="TreeGrafter"/>
</dbReference>
<evidence type="ECO:0000313" key="20">
    <source>
        <dbReference type="EMBL" id="EFB26452.1"/>
    </source>
</evidence>
<evidence type="ECO:0000256" key="13">
    <source>
        <dbReference type="ARBA" id="ARBA00023180"/>
    </source>
</evidence>
<evidence type="ECO:0000256" key="6">
    <source>
        <dbReference type="ARBA" id="ARBA00022737"/>
    </source>
</evidence>
<evidence type="ECO:0000256" key="1">
    <source>
        <dbReference type="ARBA" id="ARBA00004651"/>
    </source>
</evidence>
<keyword evidence="11 18" id="KW-0472">Membrane</keyword>
<dbReference type="InterPro" id="IPR027359">
    <property type="entry name" value="Volt_channel_dom_sf"/>
</dbReference>
<keyword evidence="16" id="KW-0175">Coiled coil</keyword>
<keyword evidence="3" id="KW-0894">Sodium channel</keyword>
<keyword evidence="12" id="KW-1015">Disulfide bond</keyword>
<feature type="transmembrane region" description="Helical" evidence="18">
    <location>
        <begin position="580"/>
        <end position="602"/>
    </location>
</feature>
<evidence type="ECO:0000256" key="5">
    <source>
        <dbReference type="ARBA" id="ARBA00022692"/>
    </source>
</evidence>
<feature type="region of interest" description="Disordered" evidence="17">
    <location>
        <begin position="373"/>
        <end position="413"/>
    </location>
</feature>
<dbReference type="EMBL" id="GL194439">
    <property type="protein sequence ID" value="EFB26452.1"/>
    <property type="molecule type" value="Genomic_DNA"/>
</dbReference>
<comment type="subcellular location">
    <subcellularLocation>
        <location evidence="1">Cell membrane</location>
        <topology evidence="1">Multi-pass membrane protein</topology>
    </subcellularLocation>
</comment>
<feature type="domain" description="Ion transport" evidence="19">
    <location>
        <begin position="551"/>
        <end position="645"/>
    </location>
</feature>
<dbReference type="Pfam" id="PF00520">
    <property type="entry name" value="Ion_trans"/>
    <property type="match status" value="2"/>
</dbReference>
<organism evidence="20">
    <name type="scientific">Ailuropoda melanoleuca</name>
    <name type="common">Giant panda</name>
    <dbReference type="NCBI Taxonomy" id="9646"/>
    <lineage>
        <taxon>Eukaryota</taxon>
        <taxon>Metazoa</taxon>
        <taxon>Chordata</taxon>
        <taxon>Craniata</taxon>
        <taxon>Vertebrata</taxon>
        <taxon>Euteleostomi</taxon>
        <taxon>Mammalia</taxon>
        <taxon>Eutheria</taxon>
        <taxon>Laurasiatheria</taxon>
        <taxon>Carnivora</taxon>
        <taxon>Caniformia</taxon>
        <taxon>Ursidae</taxon>
        <taxon>Ailuropoda</taxon>
    </lineage>
</organism>
<evidence type="ECO:0000256" key="7">
    <source>
        <dbReference type="ARBA" id="ARBA00022882"/>
    </source>
</evidence>
<evidence type="ECO:0000256" key="18">
    <source>
        <dbReference type="SAM" id="Phobius"/>
    </source>
</evidence>
<dbReference type="InParanoid" id="D2I492"/>
<feature type="compositionally biased region" description="Polar residues" evidence="17">
    <location>
        <begin position="373"/>
        <end position="383"/>
    </location>
</feature>
<keyword evidence="2" id="KW-0813">Transport</keyword>
<evidence type="ECO:0000256" key="9">
    <source>
        <dbReference type="ARBA" id="ARBA00023053"/>
    </source>
</evidence>
<dbReference type="GO" id="GO:0060371">
    <property type="term" value="P:regulation of atrial cardiac muscle cell membrane depolarization"/>
    <property type="evidence" value="ECO:0007669"/>
    <property type="project" value="TreeGrafter"/>
</dbReference>
<keyword evidence="5 18" id="KW-0812">Transmembrane</keyword>
<dbReference type="SUPFAM" id="SSF81324">
    <property type="entry name" value="Voltage-gated potassium channels"/>
    <property type="match status" value="2"/>
</dbReference>
<dbReference type="AlphaFoldDB" id="D2I492"/>
<reference evidence="20" key="1">
    <citation type="journal article" date="2010" name="Nature">
        <title>The sequence and de novo assembly of the giant panda genome.</title>
        <authorList>
            <person name="Li R."/>
            <person name="Fan W."/>
            <person name="Tian G."/>
            <person name="Zhu H."/>
            <person name="He L."/>
            <person name="Cai J."/>
            <person name="Huang Q."/>
            <person name="Cai Q."/>
            <person name="Li B."/>
            <person name="Bai Y."/>
            <person name="Zhang Z."/>
            <person name="Zhang Y."/>
            <person name="Wang W."/>
            <person name="Li J."/>
            <person name="Wei F."/>
            <person name="Li H."/>
            <person name="Jian M."/>
            <person name="Li J."/>
            <person name="Zhang Z."/>
            <person name="Nielsen R."/>
            <person name="Li D."/>
            <person name="Gu W."/>
            <person name="Yang Z."/>
            <person name="Xuan Z."/>
            <person name="Ryder O.A."/>
            <person name="Leung F.C."/>
            <person name="Zhou Y."/>
            <person name="Cao J."/>
            <person name="Sun X."/>
            <person name="Fu Y."/>
            <person name="Fang X."/>
            <person name="Guo X."/>
            <person name="Wang B."/>
            <person name="Hou R."/>
            <person name="Shen F."/>
            <person name="Mu B."/>
            <person name="Ni P."/>
            <person name="Lin R."/>
            <person name="Qian W."/>
            <person name="Wang G."/>
            <person name="Yu C."/>
            <person name="Nie W."/>
            <person name="Wang J."/>
            <person name="Wu Z."/>
            <person name="Liang H."/>
            <person name="Min J."/>
            <person name="Wu Q."/>
            <person name="Cheng S."/>
            <person name="Ruan J."/>
            <person name="Wang M."/>
            <person name="Shi Z."/>
            <person name="Wen M."/>
            <person name="Liu B."/>
            <person name="Ren X."/>
            <person name="Zheng H."/>
            <person name="Dong D."/>
            <person name="Cook K."/>
            <person name="Shan G."/>
            <person name="Zhang H."/>
            <person name="Kosiol C."/>
            <person name="Xie X."/>
            <person name="Lu Z."/>
            <person name="Zheng H."/>
            <person name="Li Y."/>
            <person name="Steiner C.C."/>
            <person name="Lam T.T."/>
            <person name="Lin S."/>
            <person name="Zhang Q."/>
            <person name="Li G."/>
            <person name="Tian J."/>
            <person name="Gong T."/>
            <person name="Liu H."/>
            <person name="Zhang D."/>
            <person name="Fang L."/>
            <person name="Ye C."/>
            <person name="Zhang J."/>
            <person name="Hu W."/>
            <person name="Xu A."/>
            <person name="Ren Y."/>
            <person name="Zhang G."/>
            <person name="Bruford M.W."/>
            <person name="Li Q."/>
            <person name="Ma L."/>
            <person name="Guo Y."/>
            <person name="An N."/>
            <person name="Hu Y."/>
            <person name="Zheng Y."/>
            <person name="Shi Y."/>
            <person name="Li Z."/>
            <person name="Liu Q."/>
            <person name="Chen Y."/>
            <person name="Zhao J."/>
            <person name="Qu N."/>
            <person name="Zhao S."/>
            <person name="Tian F."/>
            <person name="Wang X."/>
            <person name="Wang H."/>
            <person name="Xu L."/>
            <person name="Liu X."/>
            <person name="Vinar T."/>
            <person name="Wang Y."/>
            <person name="Lam T.W."/>
            <person name="Yiu S.M."/>
            <person name="Liu S."/>
            <person name="Zhang H."/>
            <person name="Li D."/>
            <person name="Huang Y."/>
            <person name="Wang X."/>
            <person name="Yang G."/>
            <person name="Jiang Z."/>
            <person name="Wang J."/>
            <person name="Qin N."/>
            <person name="Li L."/>
            <person name="Li J."/>
            <person name="Bolund L."/>
            <person name="Kristiansen K."/>
            <person name="Wong G.K."/>
            <person name="Olson M."/>
            <person name="Zhang X."/>
            <person name="Li S."/>
            <person name="Yang H."/>
            <person name="Wang J."/>
            <person name="Wang J."/>
        </authorList>
    </citation>
    <scope>NUCLEOTIDE SEQUENCE [LARGE SCALE GENOMIC DNA]</scope>
</reference>
<dbReference type="InterPro" id="IPR005821">
    <property type="entry name" value="Ion_trans_dom"/>
</dbReference>
<feature type="coiled-coil region" evidence="16">
    <location>
        <begin position="326"/>
        <end position="360"/>
    </location>
</feature>
<keyword evidence="4" id="KW-1003">Cell membrane</keyword>
<evidence type="ECO:0000256" key="16">
    <source>
        <dbReference type="SAM" id="Coils"/>
    </source>
</evidence>
<accession>D2I492</accession>
<evidence type="ECO:0000256" key="15">
    <source>
        <dbReference type="ARBA" id="ARBA00023303"/>
    </source>
</evidence>
<evidence type="ECO:0000259" key="19">
    <source>
        <dbReference type="Pfam" id="PF00520"/>
    </source>
</evidence>
<dbReference type="Gene3D" id="1.10.287.70">
    <property type="match status" value="1"/>
</dbReference>
<keyword evidence="9" id="KW-0915">Sodium</keyword>
<keyword evidence="15" id="KW-0407">Ion channel</keyword>
<dbReference type="InterPro" id="IPR043203">
    <property type="entry name" value="VGCC_Ca_Na"/>
</dbReference>
<keyword evidence="7" id="KW-0851">Voltage-gated channel</keyword>
<feature type="transmembrane region" description="Helical" evidence="18">
    <location>
        <begin position="169"/>
        <end position="188"/>
    </location>
</feature>
<evidence type="ECO:0000256" key="11">
    <source>
        <dbReference type="ARBA" id="ARBA00023136"/>
    </source>
</evidence>
<keyword evidence="8 18" id="KW-1133">Transmembrane helix</keyword>
<evidence type="ECO:0000256" key="3">
    <source>
        <dbReference type="ARBA" id="ARBA00022461"/>
    </source>
</evidence>
<gene>
    <name evidence="20" type="ORF">PANDA_020396</name>
</gene>
<evidence type="ECO:0000256" key="2">
    <source>
        <dbReference type="ARBA" id="ARBA00022448"/>
    </source>
</evidence>
<feature type="non-terminal residue" evidence="20">
    <location>
        <position position="645"/>
    </location>
</feature>
<evidence type="ECO:0000256" key="10">
    <source>
        <dbReference type="ARBA" id="ARBA00023065"/>
    </source>
</evidence>
<keyword evidence="6" id="KW-0677">Repeat</keyword>
<evidence type="ECO:0000256" key="17">
    <source>
        <dbReference type="SAM" id="MobiDB-lite"/>
    </source>
</evidence>
<keyword evidence="10" id="KW-0406">Ion transport</keyword>
<keyword evidence="13" id="KW-0325">Glycoprotein</keyword>